<comment type="function">
    <text evidence="4">Regulatory protein of the TOL plasmid xyl operons. XylS activates the xylXYZLTEGFJQKIH operon required for the degradation of toluene, m-xylene and p-xylene.</text>
</comment>
<dbReference type="InterPro" id="IPR018060">
    <property type="entry name" value="HTH_AraC"/>
</dbReference>
<dbReference type="Proteomes" id="UP001269819">
    <property type="component" value="Unassembled WGS sequence"/>
</dbReference>
<dbReference type="Pfam" id="PF12833">
    <property type="entry name" value="HTH_18"/>
    <property type="match status" value="1"/>
</dbReference>
<evidence type="ECO:0000256" key="3">
    <source>
        <dbReference type="ARBA" id="ARBA00023163"/>
    </source>
</evidence>
<reference evidence="6 7" key="1">
    <citation type="submission" date="2023-10" db="EMBL/GenBank/DDBJ databases">
        <title>Characteristics and mechanism of a salt-tolerant marine origin heterotrophic nitrifying- aerobic denitrifying bacteria Marinobacter xestospongiae HN1.</title>
        <authorList>
            <person name="Qi R."/>
        </authorList>
    </citation>
    <scope>NUCLEOTIDE SEQUENCE [LARGE SCALE GENOMIC DNA]</scope>
    <source>
        <strain evidence="6 7">HN1</strain>
    </source>
</reference>
<dbReference type="Gene3D" id="1.10.10.60">
    <property type="entry name" value="Homeodomain-like"/>
    <property type="match status" value="2"/>
</dbReference>
<accession>A0ABU3VUZ7</accession>
<evidence type="ECO:0000313" key="7">
    <source>
        <dbReference type="Proteomes" id="UP001269819"/>
    </source>
</evidence>
<evidence type="ECO:0000313" key="6">
    <source>
        <dbReference type="EMBL" id="MDV2078103.1"/>
    </source>
</evidence>
<name>A0ABU3VUZ7_9GAMM</name>
<dbReference type="SUPFAM" id="SSF51215">
    <property type="entry name" value="Regulatory protein AraC"/>
    <property type="match status" value="1"/>
</dbReference>
<evidence type="ECO:0000256" key="4">
    <source>
        <dbReference type="ARBA" id="ARBA00037345"/>
    </source>
</evidence>
<evidence type="ECO:0000259" key="5">
    <source>
        <dbReference type="PROSITE" id="PS01124"/>
    </source>
</evidence>
<dbReference type="EMBL" id="JAWIIJ010000003">
    <property type="protein sequence ID" value="MDV2078103.1"/>
    <property type="molecule type" value="Genomic_DNA"/>
</dbReference>
<feature type="domain" description="HTH araC/xylS-type" evidence="5">
    <location>
        <begin position="169"/>
        <end position="270"/>
    </location>
</feature>
<dbReference type="SUPFAM" id="SSF46689">
    <property type="entry name" value="Homeodomain-like"/>
    <property type="match status" value="2"/>
</dbReference>
<dbReference type="PANTHER" id="PTHR46796">
    <property type="entry name" value="HTH-TYPE TRANSCRIPTIONAL ACTIVATOR RHAS-RELATED"/>
    <property type="match status" value="1"/>
</dbReference>
<organism evidence="6 7">
    <name type="scientific">Marinobacter xestospongiae</name>
    <dbReference type="NCBI Taxonomy" id="994319"/>
    <lineage>
        <taxon>Bacteria</taxon>
        <taxon>Pseudomonadati</taxon>
        <taxon>Pseudomonadota</taxon>
        <taxon>Gammaproteobacteria</taxon>
        <taxon>Pseudomonadales</taxon>
        <taxon>Marinobacteraceae</taxon>
        <taxon>Marinobacter</taxon>
    </lineage>
</organism>
<keyword evidence="2" id="KW-0238">DNA-binding</keyword>
<dbReference type="InterPro" id="IPR003313">
    <property type="entry name" value="AraC-bd"/>
</dbReference>
<evidence type="ECO:0000256" key="2">
    <source>
        <dbReference type="ARBA" id="ARBA00023125"/>
    </source>
</evidence>
<dbReference type="Pfam" id="PF02311">
    <property type="entry name" value="AraC_binding"/>
    <property type="match status" value="1"/>
</dbReference>
<sequence>MKENADYANAPVLGGLELLNAHYYRQNFARHTHEGYTVAVIEHGAQRFYRTGDQHLADQDSIILVNADDVHTGQSATDYGWAYRAMYPTPEQFQHVGRELFQGRDGVPYFPQAVVQDPELAAQLRLVFSHLRDSHDRLLNETLLYSVMTRLVARHSRSSHSFREGKAPSRALQLVKEFLDDFPAADAALEDLARLADLSPYYLVRQFRRHYGLPPHAYQVQNRLRLARTLLRQGQAPASVAIDCGFHDQSHLTTHFKRAMGVAPGQYARQSKMLQANGSR</sequence>
<comment type="caution">
    <text evidence="6">The sequence shown here is derived from an EMBL/GenBank/DDBJ whole genome shotgun (WGS) entry which is preliminary data.</text>
</comment>
<keyword evidence="1" id="KW-0805">Transcription regulation</keyword>
<dbReference type="InterPro" id="IPR009057">
    <property type="entry name" value="Homeodomain-like_sf"/>
</dbReference>
<dbReference type="PROSITE" id="PS01124">
    <property type="entry name" value="HTH_ARAC_FAMILY_2"/>
    <property type="match status" value="1"/>
</dbReference>
<dbReference type="SMART" id="SM00342">
    <property type="entry name" value="HTH_ARAC"/>
    <property type="match status" value="1"/>
</dbReference>
<dbReference type="InterPro" id="IPR037923">
    <property type="entry name" value="HTH-like"/>
</dbReference>
<gene>
    <name evidence="6" type="ORF">RYS15_05380</name>
</gene>
<keyword evidence="7" id="KW-1185">Reference proteome</keyword>
<proteinExistence type="predicted"/>
<dbReference type="PANTHER" id="PTHR46796:SF2">
    <property type="entry name" value="TRANSCRIPTIONAL REGULATORY PROTEIN"/>
    <property type="match status" value="1"/>
</dbReference>
<evidence type="ECO:0000256" key="1">
    <source>
        <dbReference type="ARBA" id="ARBA00023015"/>
    </source>
</evidence>
<keyword evidence="3" id="KW-0804">Transcription</keyword>
<dbReference type="InterPro" id="IPR050204">
    <property type="entry name" value="AraC_XylS_family_regulators"/>
</dbReference>
<protein>
    <submittedName>
        <fullName evidence="6">AraC family transcriptional regulator</fullName>
    </submittedName>
</protein>
<dbReference type="RefSeq" id="WP_316972945.1">
    <property type="nucleotide sequence ID" value="NZ_JAWIIJ010000003.1"/>
</dbReference>